<gene>
    <name evidence="9" type="ORF">INT76_04290</name>
</gene>
<reference evidence="9 10" key="1">
    <citation type="submission" date="2021-04" db="EMBL/GenBank/DDBJ databases">
        <title>Complete genome sequence of a novel Streptococcus species.</title>
        <authorList>
            <person name="Teng J.L.L."/>
        </authorList>
    </citation>
    <scope>NUCLEOTIDE SEQUENCE [LARGE SCALE GENOMIC DNA]</scope>
    <source>
        <strain evidence="9 10">HKU75</strain>
    </source>
</reference>
<accession>A0ABX7YN72</accession>
<dbReference type="InterPro" id="IPR002637">
    <property type="entry name" value="RdgB/HAM1"/>
</dbReference>
<dbReference type="PANTHER" id="PTHR11067">
    <property type="entry name" value="INOSINE TRIPHOSPHATE PYROPHOSPHATASE/HAM1 PROTEIN"/>
    <property type="match status" value="1"/>
</dbReference>
<keyword evidence="3 7" id="KW-0547">Nucleotide-binding</keyword>
<evidence type="ECO:0000313" key="9">
    <source>
        <dbReference type="EMBL" id="QUE55107.1"/>
    </source>
</evidence>
<comment type="similarity">
    <text evidence="1 7 8">Belongs to the HAM1 NTPase family.</text>
</comment>
<feature type="binding site" evidence="7">
    <location>
        <begin position="132"/>
        <end position="137"/>
    </location>
    <ligand>
        <name>substrate</name>
    </ligand>
</feature>
<feature type="binding site" evidence="7">
    <location>
        <begin position="306"/>
        <end position="307"/>
    </location>
    <ligand>
        <name>substrate</name>
    </ligand>
</feature>
<dbReference type="InterPro" id="IPR029001">
    <property type="entry name" value="ITPase-like_fam"/>
</dbReference>
<dbReference type="RefSeq" id="WP_212572553.1">
    <property type="nucleotide sequence ID" value="NZ_CP073084.1"/>
</dbReference>
<dbReference type="NCBIfam" id="NF002698">
    <property type="entry name" value="PRK02491.1"/>
    <property type="match status" value="1"/>
</dbReference>
<dbReference type="Gene3D" id="3.90.950.10">
    <property type="match status" value="1"/>
</dbReference>
<keyword evidence="4 7" id="KW-0378">Hydrolase</keyword>
<dbReference type="EMBL" id="CP073084">
    <property type="protein sequence ID" value="QUE55107.1"/>
    <property type="molecule type" value="Genomic_DNA"/>
</dbReference>
<keyword evidence="10" id="KW-1185">Reference proteome</keyword>
<evidence type="ECO:0000256" key="8">
    <source>
        <dbReference type="RuleBase" id="RU003781"/>
    </source>
</evidence>
<evidence type="ECO:0000256" key="5">
    <source>
        <dbReference type="ARBA" id="ARBA00022842"/>
    </source>
</evidence>
<dbReference type="InterPro" id="IPR020922">
    <property type="entry name" value="dITP/XTP_pyrophosphatase"/>
</dbReference>
<comment type="function">
    <text evidence="7">Pyrophosphatase that catalyzes the hydrolysis of nucleoside triphosphates to their monophosphate derivatives, with a high preference for the non-canonical purine nucleotides XTP (xanthosine triphosphate), dITP (deoxyinosine triphosphate) and ITP. Seems to function as a house-cleaning enzyme that removes non-canonical purine nucleotides from the nucleotide pool, thus preventing their incorporation into DNA/RNA and avoiding chromosomal lesions.</text>
</comment>
<dbReference type="EC" id="3.6.1.66" evidence="7"/>
<dbReference type="HAMAP" id="MF_01405">
    <property type="entry name" value="Non_canon_purine_NTPase"/>
    <property type="match status" value="1"/>
</dbReference>
<dbReference type="Proteomes" id="UP000677616">
    <property type="component" value="Chromosome"/>
</dbReference>
<feature type="binding site" evidence="7">
    <location>
        <position position="195"/>
    </location>
    <ligand>
        <name>substrate</name>
    </ligand>
</feature>
<feature type="binding site" evidence="7">
    <location>
        <position position="194"/>
    </location>
    <ligand>
        <name>Mg(2+)</name>
        <dbReference type="ChEBI" id="CHEBI:18420"/>
    </ligand>
</feature>
<feature type="active site" description="Proton acceptor" evidence="7">
    <location>
        <position position="194"/>
    </location>
</feature>
<dbReference type="NCBIfam" id="NF011397">
    <property type="entry name" value="PRK14822.1"/>
    <property type="match status" value="1"/>
</dbReference>
<dbReference type="NCBIfam" id="TIGR00042">
    <property type="entry name" value="RdgB/HAM1 family non-canonical purine NTP pyrophosphatase"/>
    <property type="match status" value="1"/>
</dbReference>
<organism evidence="9 10">
    <name type="scientific">Streptococcus oriscaviae</name>
    <dbReference type="NCBI Taxonomy" id="2781599"/>
    <lineage>
        <taxon>Bacteria</taxon>
        <taxon>Bacillati</taxon>
        <taxon>Bacillota</taxon>
        <taxon>Bacilli</taxon>
        <taxon>Lactobacillales</taxon>
        <taxon>Streptococcaceae</taxon>
        <taxon>Streptococcus</taxon>
    </lineage>
</organism>
<comment type="subunit">
    <text evidence="7">Homodimer.</text>
</comment>
<name>A0ABX7YN72_9STRE</name>
<proteinExistence type="inferred from homology"/>
<evidence type="ECO:0000256" key="3">
    <source>
        <dbReference type="ARBA" id="ARBA00022741"/>
    </source>
</evidence>
<comment type="caution">
    <text evidence="7">Lacks conserved residue(s) required for the propagation of feature annotation.</text>
</comment>
<evidence type="ECO:0000256" key="6">
    <source>
        <dbReference type="ARBA" id="ARBA00023080"/>
    </source>
</evidence>
<keyword evidence="6 7" id="KW-0546">Nucleotide metabolism</keyword>
<dbReference type="PANTHER" id="PTHR11067:SF9">
    <property type="entry name" value="INOSINE TRIPHOSPHATE PYROPHOSPHATASE"/>
    <property type="match status" value="1"/>
</dbReference>
<comment type="catalytic activity">
    <reaction evidence="7">
        <text>ITP + H2O = IMP + diphosphate + H(+)</text>
        <dbReference type="Rhea" id="RHEA:29399"/>
        <dbReference type="ChEBI" id="CHEBI:15377"/>
        <dbReference type="ChEBI" id="CHEBI:15378"/>
        <dbReference type="ChEBI" id="CHEBI:33019"/>
        <dbReference type="ChEBI" id="CHEBI:58053"/>
        <dbReference type="ChEBI" id="CHEBI:61402"/>
        <dbReference type="EC" id="3.6.1.66"/>
    </reaction>
</comment>
<evidence type="ECO:0000256" key="1">
    <source>
        <dbReference type="ARBA" id="ARBA00008023"/>
    </source>
</evidence>
<sequence>MTDKIYEYKDAQNWFIGKCADWSCLTHFGRVQDDEELRVSFHRLMELMKEKELEVHIVTLSSKASFFQFLLDIIQQEMGRQLSLIQHQGALLITEGEQLILAELPSEGVPLESFFGRENQKRPIGDSILIATKNEGKTKEFRNFFEKLGYQVENLNDYPELPDVAETGLTFEENARLKAETIAQLTGKMVLADDSGLKVDKLGGLPGVWSARFSGPDATDASNNAKLLHELAMVFEKKDRSAQFHCTLVMAAPDRESLVVEADWAGYIGTSPRGEHGFGYDPLFLVGETGRTSAELSLEEKNKISHRAQALEKLLEAFPVWQAQAKQS</sequence>
<comment type="catalytic activity">
    <reaction evidence="7">
        <text>XTP + H2O = XMP + diphosphate + H(+)</text>
        <dbReference type="Rhea" id="RHEA:28610"/>
        <dbReference type="ChEBI" id="CHEBI:15377"/>
        <dbReference type="ChEBI" id="CHEBI:15378"/>
        <dbReference type="ChEBI" id="CHEBI:33019"/>
        <dbReference type="ChEBI" id="CHEBI:57464"/>
        <dbReference type="ChEBI" id="CHEBI:61314"/>
        <dbReference type="EC" id="3.6.1.66"/>
    </reaction>
</comment>
<evidence type="ECO:0000256" key="2">
    <source>
        <dbReference type="ARBA" id="ARBA00022723"/>
    </source>
</evidence>
<keyword evidence="5 7" id="KW-0460">Magnesium</keyword>
<keyword evidence="2 7" id="KW-0479">Metal-binding</keyword>
<dbReference type="CDD" id="cd00515">
    <property type="entry name" value="HAM1"/>
    <property type="match status" value="1"/>
</dbReference>
<feature type="binding site" evidence="7">
    <location>
        <begin position="278"/>
        <end position="281"/>
    </location>
    <ligand>
        <name>substrate</name>
    </ligand>
</feature>
<evidence type="ECO:0000256" key="4">
    <source>
        <dbReference type="ARBA" id="ARBA00022801"/>
    </source>
</evidence>
<dbReference type="Pfam" id="PF01725">
    <property type="entry name" value="Ham1p_like"/>
    <property type="match status" value="1"/>
</dbReference>
<feature type="binding site" evidence="7">
    <location>
        <position position="301"/>
    </location>
    <ligand>
        <name>substrate</name>
    </ligand>
</feature>
<comment type="cofactor">
    <cofactor evidence="7">
        <name>Mg(2+)</name>
        <dbReference type="ChEBI" id="CHEBI:18420"/>
    </cofactor>
    <text evidence="7">Binds 1 Mg(2+) ion per subunit.</text>
</comment>
<evidence type="ECO:0000256" key="7">
    <source>
        <dbReference type="HAMAP-Rule" id="MF_01405"/>
    </source>
</evidence>
<evidence type="ECO:0000313" key="10">
    <source>
        <dbReference type="Proteomes" id="UP000677616"/>
    </source>
</evidence>
<protein>
    <recommendedName>
        <fullName evidence="7">dITP/XTP pyrophosphatase</fullName>
        <ecNumber evidence="7">3.6.1.66</ecNumber>
    </recommendedName>
    <alternativeName>
        <fullName evidence="7">Non-canonical purine NTP pyrophosphatase</fullName>
    </alternativeName>
    <alternativeName>
        <fullName evidence="7">Non-standard purine NTP pyrophosphatase</fullName>
    </alternativeName>
    <alternativeName>
        <fullName evidence="7">Nucleoside-triphosphate diphosphatase</fullName>
    </alternativeName>
    <alternativeName>
        <fullName evidence="7">Nucleoside-triphosphate pyrophosphatase</fullName>
        <shortName evidence="7">NTPase</shortName>
    </alternativeName>
</protein>
<comment type="catalytic activity">
    <reaction evidence="7">
        <text>dITP + H2O = dIMP + diphosphate + H(+)</text>
        <dbReference type="Rhea" id="RHEA:28342"/>
        <dbReference type="ChEBI" id="CHEBI:15377"/>
        <dbReference type="ChEBI" id="CHEBI:15378"/>
        <dbReference type="ChEBI" id="CHEBI:33019"/>
        <dbReference type="ChEBI" id="CHEBI:61194"/>
        <dbReference type="ChEBI" id="CHEBI:61382"/>
        <dbReference type="EC" id="3.6.1.66"/>
    </reaction>
</comment>
<dbReference type="SUPFAM" id="SSF52972">
    <property type="entry name" value="ITPase-like"/>
    <property type="match status" value="1"/>
</dbReference>